<dbReference type="PANTHER" id="PTHR37536">
    <property type="entry name" value="PUTATIVE (AFU_ORTHOLOGUE AFUA_3G02970)-RELATED"/>
    <property type="match status" value="1"/>
</dbReference>
<dbReference type="CDD" id="cd13426">
    <property type="entry name" value="Peptidase_G1"/>
    <property type="match status" value="1"/>
</dbReference>
<dbReference type="InterPro" id="IPR013320">
    <property type="entry name" value="ConA-like_dom_sf"/>
</dbReference>
<dbReference type="GO" id="GO:0070007">
    <property type="term" value="F:glutamic-type endopeptidase activity"/>
    <property type="evidence" value="ECO:0007669"/>
    <property type="project" value="InterPro"/>
</dbReference>
<dbReference type="Gene3D" id="2.60.120.700">
    <property type="entry name" value="Peptidase G1"/>
    <property type="match status" value="1"/>
</dbReference>
<gene>
    <name evidence="2" type="ORF">PHLGIDRAFT_42511</name>
</gene>
<evidence type="ECO:0000313" key="2">
    <source>
        <dbReference type="EMBL" id="KIP04029.1"/>
    </source>
</evidence>
<dbReference type="Proteomes" id="UP000053257">
    <property type="component" value="Unassembled WGS sequence"/>
</dbReference>
<evidence type="ECO:0000256" key="1">
    <source>
        <dbReference type="PIRSR" id="PIRSR600250-50"/>
    </source>
</evidence>
<dbReference type="PRINTS" id="PR00977">
    <property type="entry name" value="SCYTLDPTASE"/>
</dbReference>
<sequence>SSVLHPELSSNWAGALLKGTFTNVSATITVPNPTLPAGAQGSESHAASAWVGIDGDTCDTAILQTGIDFTVDADGSVSYDAWFEWFPQFAFDFTGIDFSAGDSVALSVQSSNTTSGTATIINLTTGQLVTQDIASTKPLCQQDAEWIVEDFEDNGAAVPFADFGTVTFDNALAQTPSGSMGPSKANLIVIEQGGQTLTNAAVGTSSVTVRY</sequence>
<dbReference type="AlphaFoldDB" id="A0A0C3NGX1"/>
<proteinExistence type="predicted"/>
<feature type="non-terminal residue" evidence="2">
    <location>
        <position position="211"/>
    </location>
</feature>
<organism evidence="2 3">
    <name type="scientific">Phlebiopsis gigantea (strain 11061_1 CR5-6)</name>
    <name type="common">White-rot fungus</name>
    <name type="synonym">Peniophora gigantea</name>
    <dbReference type="NCBI Taxonomy" id="745531"/>
    <lineage>
        <taxon>Eukaryota</taxon>
        <taxon>Fungi</taxon>
        <taxon>Dikarya</taxon>
        <taxon>Basidiomycota</taxon>
        <taxon>Agaricomycotina</taxon>
        <taxon>Agaricomycetes</taxon>
        <taxon>Polyporales</taxon>
        <taxon>Phanerochaetaceae</taxon>
        <taxon>Phlebiopsis</taxon>
    </lineage>
</organism>
<name>A0A0C3NGX1_PHLG1</name>
<reference evidence="2 3" key="1">
    <citation type="journal article" date="2014" name="PLoS Genet.">
        <title>Analysis of the Phlebiopsis gigantea genome, transcriptome and secretome provides insight into its pioneer colonization strategies of wood.</title>
        <authorList>
            <person name="Hori C."/>
            <person name="Ishida T."/>
            <person name="Igarashi K."/>
            <person name="Samejima M."/>
            <person name="Suzuki H."/>
            <person name="Master E."/>
            <person name="Ferreira P."/>
            <person name="Ruiz-Duenas F.J."/>
            <person name="Held B."/>
            <person name="Canessa P."/>
            <person name="Larrondo L.F."/>
            <person name="Schmoll M."/>
            <person name="Druzhinina I.S."/>
            <person name="Kubicek C.P."/>
            <person name="Gaskell J.A."/>
            <person name="Kersten P."/>
            <person name="St John F."/>
            <person name="Glasner J."/>
            <person name="Sabat G."/>
            <person name="Splinter BonDurant S."/>
            <person name="Syed K."/>
            <person name="Yadav J."/>
            <person name="Mgbeahuruike A.C."/>
            <person name="Kovalchuk A."/>
            <person name="Asiegbu F.O."/>
            <person name="Lackner G."/>
            <person name="Hoffmeister D."/>
            <person name="Rencoret J."/>
            <person name="Gutierrez A."/>
            <person name="Sun H."/>
            <person name="Lindquist E."/>
            <person name="Barry K."/>
            <person name="Riley R."/>
            <person name="Grigoriev I.V."/>
            <person name="Henrissat B."/>
            <person name="Kues U."/>
            <person name="Berka R.M."/>
            <person name="Martinez A.T."/>
            <person name="Covert S.F."/>
            <person name="Blanchette R.A."/>
            <person name="Cullen D."/>
        </authorList>
    </citation>
    <scope>NUCLEOTIDE SEQUENCE [LARGE SCALE GENOMIC DNA]</scope>
    <source>
        <strain evidence="2 3">11061_1 CR5-6</strain>
    </source>
</reference>
<dbReference type="OrthoDB" id="2862635at2759"/>
<dbReference type="InterPro" id="IPR038656">
    <property type="entry name" value="Peptidase_G1_sf"/>
</dbReference>
<dbReference type="SUPFAM" id="SSF49899">
    <property type="entry name" value="Concanavalin A-like lectins/glucanases"/>
    <property type="match status" value="1"/>
</dbReference>
<accession>A0A0C3NGX1</accession>
<feature type="non-terminal residue" evidence="2">
    <location>
        <position position="1"/>
    </location>
</feature>
<evidence type="ECO:0008006" key="4">
    <source>
        <dbReference type="Google" id="ProtNLM"/>
    </source>
</evidence>
<keyword evidence="3" id="KW-1185">Reference proteome</keyword>
<dbReference type="STRING" id="745531.A0A0C3NGX1"/>
<feature type="active site" description="Proton acceptor" evidence="1">
    <location>
        <position position="149"/>
    </location>
</feature>
<dbReference type="PANTHER" id="PTHR37536:SF1">
    <property type="entry name" value="ASPERGILLOPEPSIN, PUTAITVE (AFU_ORTHOLOGUE AFUA_7G01200)"/>
    <property type="match status" value="1"/>
</dbReference>
<dbReference type="Pfam" id="PF01828">
    <property type="entry name" value="Peptidase_A4"/>
    <property type="match status" value="1"/>
</dbReference>
<dbReference type="GO" id="GO:0006508">
    <property type="term" value="P:proteolysis"/>
    <property type="evidence" value="ECO:0007669"/>
    <property type="project" value="InterPro"/>
</dbReference>
<dbReference type="EMBL" id="KN840589">
    <property type="protein sequence ID" value="KIP04029.1"/>
    <property type="molecule type" value="Genomic_DNA"/>
</dbReference>
<evidence type="ECO:0000313" key="3">
    <source>
        <dbReference type="Proteomes" id="UP000053257"/>
    </source>
</evidence>
<protein>
    <recommendedName>
        <fullName evidence="4">Acid proteinase</fullName>
    </recommendedName>
</protein>
<dbReference type="HOGENOM" id="CLU_066466_0_0_1"/>
<dbReference type="InterPro" id="IPR000250">
    <property type="entry name" value="Peptidase_G1"/>
</dbReference>